<feature type="transmembrane region" description="Helical" evidence="1">
    <location>
        <begin position="56"/>
        <end position="74"/>
    </location>
</feature>
<comment type="caution">
    <text evidence="2">The sequence shown here is derived from an EMBL/GenBank/DDBJ whole genome shotgun (WGS) entry which is preliminary data.</text>
</comment>
<keyword evidence="1" id="KW-0472">Membrane</keyword>
<dbReference type="OrthoDB" id="3009728at2759"/>
<name>A0A1Y1ZJQ4_9PLEO</name>
<organism evidence="2 3">
    <name type="scientific">Clohesyomyces aquaticus</name>
    <dbReference type="NCBI Taxonomy" id="1231657"/>
    <lineage>
        <taxon>Eukaryota</taxon>
        <taxon>Fungi</taxon>
        <taxon>Dikarya</taxon>
        <taxon>Ascomycota</taxon>
        <taxon>Pezizomycotina</taxon>
        <taxon>Dothideomycetes</taxon>
        <taxon>Pleosporomycetidae</taxon>
        <taxon>Pleosporales</taxon>
        <taxon>Lindgomycetaceae</taxon>
        <taxon>Clohesyomyces</taxon>
    </lineage>
</organism>
<keyword evidence="1" id="KW-1133">Transmembrane helix</keyword>
<keyword evidence="1" id="KW-0812">Transmembrane</keyword>
<gene>
    <name evidence="2" type="ORF">BCR34DRAFT_588730</name>
</gene>
<dbReference type="EMBL" id="MCFA01000075">
    <property type="protein sequence ID" value="ORY10257.1"/>
    <property type="molecule type" value="Genomic_DNA"/>
</dbReference>
<reference evidence="2 3" key="1">
    <citation type="submission" date="2016-07" db="EMBL/GenBank/DDBJ databases">
        <title>Pervasive Adenine N6-methylation of Active Genes in Fungi.</title>
        <authorList>
            <consortium name="DOE Joint Genome Institute"/>
            <person name="Mondo S.J."/>
            <person name="Dannebaum R.O."/>
            <person name="Kuo R.C."/>
            <person name="Labutti K."/>
            <person name="Haridas S."/>
            <person name="Kuo A."/>
            <person name="Salamov A."/>
            <person name="Ahrendt S.R."/>
            <person name="Lipzen A."/>
            <person name="Sullivan W."/>
            <person name="Andreopoulos W.B."/>
            <person name="Clum A."/>
            <person name="Lindquist E."/>
            <person name="Daum C."/>
            <person name="Ramamoorthy G.K."/>
            <person name="Gryganskyi A."/>
            <person name="Culley D."/>
            <person name="Magnuson J.K."/>
            <person name="James T.Y."/>
            <person name="O'Malley M.A."/>
            <person name="Stajich J.E."/>
            <person name="Spatafora J.W."/>
            <person name="Visel A."/>
            <person name="Grigoriev I.V."/>
        </authorList>
    </citation>
    <scope>NUCLEOTIDE SEQUENCE [LARGE SCALE GENOMIC DNA]</scope>
    <source>
        <strain evidence="2 3">CBS 115471</strain>
    </source>
</reference>
<evidence type="ECO:0000313" key="3">
    <source>
        <dbReference type="Proteomes" id="UP000193144"/>
    </source>
</evidence>
<accession>A0A1Y1ZJQ4</accession>
<evidence type="ECO:0000313" key="2">
    <source>
        <dbReference type="EMBL" id="ORY10257.1"/>
    </source>
</evidence>
<dbReference type="AlphaFoldDB" id="A0A1Y1ZJQ4"/>
<feature type="transmembrane region" description="Helical" evidence="1">
    <location>
        <begin position="80"/>
        <end position="99"/>
    </location>
</feature>
<evidence type="ECO:0000256" key="1">
    <source>
        <dbReference type="SAM" id="Phobius"/>
    </source>
</evidence>
<dbReference type="Proteomes" id="UP000193144">
    <property type="component" value="Unassembled WGS sequence"/>
</dbReference>
<feature type="transmembrane region" description="Helical" evidence="1">
    <location>
        <begin position="26"/>
        <end position="44"/>
    </location>
</feature>
<sequence length="126" mass="14221">MTWARNDLRVCAGQDRPTILKYKPDTILFLVLPWWAAWFTLGHYVYGATGVFRGTLCINSSFTIAGIFASMQFISVPKVMFILCSFLASTICYRIILIYEISGMRHVSQSLRQRHGQDSSDATTSA</sequence>
<keyword evidence="3" id="KW-1185">Reference proteome</keyword>
<protein>
    <submittedName>
        <fullName evidence="2">Uncharacterized protein</fullName>
    </submittedName>
</protein>
<proteinExistence type="predicted"/>